<evidence type="ECO:0000313" key="1">
    <source>
        <dbReference type="EMBL" id="EAQ83596.1"/>
    </source>
</evidence>
<keyword evidence="2" id="KW-1185">Reference proteome</keyword>
<dbReference type="GeneID" id="4395976"/>
<sequence length="245" mass="27367">MFTQSRIATMRRRSMKLTVDSMVPILSLLSLIDCFIPTLGLPYQCLIVFCLMCYSNTFKGIISNFTKIPSGILKYVLGEAAFLAVAGLLIQLAEAFVDGYVPPTRARRERMDQGDPGIVRGLWRTIIAIPWIPVRIGSAIAATIQGVIVQSAVLALDEWDSQDFADRNPGADDAEPAWDVCILQRVKGMWDWLAQDGRTFLKQRWADMKSRDLTRQIEPNDAPGDLGDLLVRKDIDGDDHTLDHS</sequence>
<dbReference type="EMBL" id="CH408035">
    <property type="protein sequence ID" value="EAQ83596.1"/>
    <property type="molecule type" value="Genomic_DNA"/>
</dbReference>
<organism evidence="1 2">
    <name type="scientific">Chaetomium globosum (strain ATCC 6205 / CBS 148.51 / DSM 1962 / NBRC 6347 / NRRL 1970)</name>
    <name type="common">Soil fungus</name>
    <dbReference type="NCBI Taxonomy" id="306901"/>
    <lineage>
        <taxon>Eukaryota</taxon>
        <taxon>Fungi</taxon>
        <taxon>Dikarya</taxon>
        <taxon>Ascomycota</taxon>
        <taxon>Pezizomycotina</taxon>
        <taxon>Sordariomycetes</taxon>
        <taxon>Sordariomycetidae</taxon>
        <taxon>Sordariales</taxon>
        <taxon>Chaetomiaceae</taxon>
        <taxon>Chaetomium</taxon>
    </lineage>
</organism>
<accession>Q2GPV4</accession>
<reference evidence="2" key="1">
    <citation type="journal article" date="2015" name="Genome Announc.">
        <title>Draft genome sequence of the cellulolytic fungus Chaetomium globosum.</title>
        <authorList>
            <person name="Cuomo C.A."/>
            <person name="Untereiner W.A."/>
            <person name="Ma L.-J."/>
            <person name="Grabherr M."/>
            <person name="Birren B.W."/>
        </authorList>
    </citation>
    <scope>NUCLEOTIDE SEQUENCE [LARGE SCALE GENOMIC DNA]</scope>
    <source>
        <strain evidence="2">ATCC 6205 / CBS 148.51 / DSM 1962 / NBRC 6347 / NRRL 1970</strain>
    </source>
</reference>
<dbReference type="RefSeq" id="XP_001227927.1">
    <property type="nucleotide sequence ID" value="XM_001227926.1"/>
</dbReference>
<gene>
    <name evidence="1" type="ORF">CHGG_10000</name>
</gene>
<protein>
    <submittedName>
        <fullName evidence="1">Uncharacterized protein</fullName>
    </submittedName>
</protein>
<name>Q2GPV4_CHAGB</name>
<dbReference type="HOGENOM" id="CLU_1133470_0_0_1"/>
<dbReference type="Proteomes" id="UP000001056">
    <property type="component" value="Unassembled WGS sequence"/>
</dbReference>
<dbReference type="AlphaFoldDB" id="Q2GPV4"/>
<dbReference type="InParanoid" id="Q2GPV4"/>
<dbReference type="VEuPathDB" id="FungiDB:CHGG_10000"/>
<proteinExistence type="predicted"/>
<evidence type="ECO:0000313" key="2">
    <source>
        <dbReference type="Proteomes" id="UP000001056"/>
    </source>
</evidence>